<organism evidence="2 3">
    <name type="scientific">Thamnophis sirtalis</name>
    <dbReference type="NCBI Taxonomy" id="35019"/>
    <lineage>
        <taxon>Eukaryota</taxon>
        <taxon>Metazoa</taxon>
        <taxon>Chordata</taxon>
        <taxon>Craniata</taxon>
        <taxon>Vertebrata</taxon>
        <taxon>Euteleostomi</taxon>
        <taxon>Lepidosauria</taxon>
        <taxon>Squamata</taxon>
        <taxon>Bifurcata</taxon>
        <taxon>Unidentata</taxon>
        <taxon>Episquamata</taxon>
        <taxon>Toxicofera</taxon>
        <taxon>Serpentes</taxon>
        <taxon>Colubroidea</taxon>
        <taxon>Colubridae</taxon>
        <taxon>Natricinae</taxon>
        <taxon>Thamnophis</taxon>
    </lineage>
</organism>
<dbReference type="RefSeq" id="XP_013909352.1">
    <property type="nucleotide sequence ID" value="XM_014053877.1"/>
</dbReference>
<evidence type="ECO:0000313" key="2">
    <source>
        <dbReference type="Proteomes" id="UP000504617"/>
    </source>
</evidence>
<dbReference type="InterPro" id="IPR003961">
    <property type="entry name" value="FN3_dom"/>
</dbReference>
<dbReference type="GO" id="GO:0043235">
    <property type="term" value="C:receptor complex"/>
    <property type="evidence" value="ECO:0007669"/>
    <property type="project" value="TreeGrafter"/>
</dbReference>
<feature type="domain" description="Fibronectin type-III" evidence="1">
    <location>
        <begin position="214"/>
        <end position="307"/>
    </location>
</feature>
<dbReference type="FunFam" id="2.60.40.10:FF:000369">
    <property type="entry name" value="Protein tyrosine phosphatase, receptor type B"/>
    <property type="match status" value="3"/>
</dbReference>
<dbReference type="Pfam" id="PF00041">
    <property type="entry name" value="fn3"/>
    <property type="match status" value="5"/>
</dbReference>
<reference evidence="3" key="1">
    <citation type="submission" date="2025-08" db="UniProtKB">
        <authorList>
            <consortium name="RefSeq"/>
        </authorList>
    </citation>
    <scope>IDENTIFICATION</scope>
    <source>
        <tissue evidence="3">Skeletal muscle</tissue>
    </source>
</reference>
<sequence length="1328" mass="145227">MREACCRRGSYSWRASGKRDLRGPAVPLPLGSLSGHPMLLLLLVALPFVWAPGLAHGWEDDRCNQTEWQKPLGGGVSNEKGYPLNVTINNWGYSNALFLNWEYPLGGTQSFSLALYDLDTNILLQNGSSTLNTTSFSFQGLLPGTQYMIKITALLACAQNSSRRITGQTVPLPVRDVILSHESPSVLLPPTSMSRYNELDQFRVDNFWNDDPLKPDNVNLVNYDRDSTLKASWNSAAGETESYLVILQKGDSSITVRNVSVAGNSTFIIFTDLAPGNHYTAWVTAIAGPHKATAKSNSAWTYPMAPSSGNLLNQGSAYMLQAHWQEAAGTGYVITLYTMKPLVMLQNSSLPKQSSSQLYEGLRPGTQYALEICTAAGPHISLPFRLSNWTLPLPVRDVILSHESPSVLLASWSEPPGGKDVYQLVLYHIDSQALVKNTSIARGTTTFRFEKLLPGSEYALRITTWAGYYKASTNARGWTAPSPPKALTFQNNNSSSSLTASWTNSEGAEWLYFTLQNLHTPADSRTVSLKRGLTNYTFQHLEPGTSYHLEVKALSGPYLVKGPNITVYTYPLKPDNVNLVNYDRDSTLKASWNSAAGETESYLVILQKGDSSITVRNVSVAGNSTFIIFTDLAPGNHYTAWVTAIAGPHKATAKSNSAWTYPMAPSSGNLLNQGSAYMLQAHWQEAAGTGYVITLYTMKPLVMLQNSSLPKQSSSQLYEGLRPGTQYALEICTAAGPHISLPFRLSNWTYPLPPEHLKLSNDGHRMRSLHASWQNRFKSGGVCVGALLETKSQLVIKNLTLAETNITFEMLIPGRQYTLKLARVAGPFQSHVQIVSDWTYPLVPSGVMLASSKWAGSLFASWDQPLGDSDQFFLRFYSLEHSLQRNITIGPSMLNFTFEGLQPGSQYFLEVTAMAGPYRASSQVVSAWTYPLSLANVSVKGSQNPQQLIVSWIESGRGRGYWVQLYSEESLSIIQNVSVPHGTTQVTLDNLVPGTRYRVEIVSRAGPHYISSQTAIGYTVPMLPLSLKVISHSSSVLSVQWKPPAGQRDGYMVSVSKEGSTDTSNHMFVGKASTNVTIVGLAPGTCYLIAVWSLAGPYSSASRNSSACTAPAAPVNLTLNNMGNSSVLYTSWTEPPGGRDHYRMILYSLDPPGMKRIHVIGPSVQDFLWTDLPSGSHFAVQVISVKGHAEASSTIAAEWTSPLPASSVQIWNEGHPNRLHVAWAPASGRLDGYELKLYYTGSSTLVTQAHLGRDATNFTYSGLTSGINYLSEILSKAGPHRTSAGNFSAWTSPLPPRMVFGDDAVQLSFVCSYRKMIVHRAPISVTNK</sequence>
<feature type="domain" description="Fibronectin type-III" evidence="1">
    <location>
        <begin position="82"/>
        <end position="172"/>
    </location>
</feature>
<proteinExistence type="predicted"/>
<dbReference type="Proteomes" id="UP000504617">
    <property type="component" value="Unplaced"/>
</dbReference>
<protein>
    <submittedName>
        <fullName evidence="3">Receptor-type tyrosine-protein phosphatase V-like</fullName>
    </submittedName>
</protein>
<dbReference type="Gene3D" id="2.60.40.10">
    <property type="entry name" value="Immunoglobulins"/>
    <property type="match status" value="9"/>
</dbReference>
<feature type="domain" description="Fibronectin type-III" evidence="1">
    <location>
        <begin position="1204"/>
        <end position="1298"/>
    </location>
</feature>
<dbReference type="PANTHER" id="PTHR46957:SF10">
    <property type="entry name" value="PROTEIN TYROSINE PHOSPHATASE, RECEPTOR TYPE, H"/>
    <property type="match status" value="1"/>
</dbReference>
<dbReference type="InterPro" id="IPR036116">
    <property type="entry name" value="FN3_sf"/>
</dbReference>
<evidence type="ECO:0000313" key="3">
    <source>
        <dbReference type="RefSeq" id="XP_013909352.1"/>
    </source>
</evidence>
<dbReference type="InterPro" id="IPR050713">
    <property type="entry name" value="RTP_Phos/Ushers"/>
</dbReference>
<dbReference type="OrthoDB" id="8609993at2759"/>
<dbReference type="InterPro" id="IPR013783">
    <property type="entry name" value="Ig-like_fold"/>
</dbReference>
<gene>
    <name evidence="3" type="primary">LOC106539169</name>
</gene>
<dbReference type="GeneID" id="106539169"/>
<keyword evidence="2" id="KW-1185">Reference proteome</keyword>
<evidence type="ECO:0000259" key="1">
    <source>
        <dbReference type="PROSITE" id="PS50853"/>
    </source>
</evidence>
<feature type="domain" description="Fibronectin type-III" evidence="1">
    <location>
        <begin position="843"/>
        <end position="932"/>
    </location>
</feature>
<name>A0A6I9X694_9SAUR</name>
<feature type="domain" description="Fibronectin type-III" evidence="1">
    <location>
        <begin position="933"/>
        <end position="1022"/>
    </location>
</feature>
<feature type="domain" description="Fibronectin type-III" evidence="1">
    <location>
        <begin position="483"/>
        <end position="575"/>
    </location>
</feature>
<accession>A0A6I9X694</accession>
<dbReference type="SMART" id="SM00060">
    <property type="entry name" value="FN3"/>
    <property type="match status" value="13"/>
</dbReference>
<dbReference type="SUPFAM" id="SSF49265">
    <property type="entry name" value="Fibronectin type III"/>
    <property type="match status" value="10"/>
</dbReference>
<dbReference type="KEGG" id="tsr:106539169"/>
<dbReference type="CDD" id="cd00063">
    <property type="entry name" value="FN3"/>
    <property type="match status" value="7"/>
</dbReference>
<dbReference type="PANTHER" id="PTHR46957">
    <property type="entry name" value="CYTOKINE RECEPTOR"/>
    <property type="match status" value="1"/>
</dbReference>
<feature type="domain" description="Fibronectin type-III" evidence="1">
    <location>
        <begin position="1023"/>
        <end position="1113"/>
    </location>
</feature>
<dbReference type="PROSITE" id="PS50853">
    <property type="entry name" value="FN3"/>
    <property type="match status" value="8"/>
</dbReference>
<feature type="domain" description="Fibronectin type-III" evidence="1">
    <location>
        <begin position="394"/>
        <end position="482"/>
    </location>
</feature>